<gene>
    <name evidence="1" type="ORF">DW723_16925</name>
</gene>
<dbReference type="AlphaFoldDB" id="A0A414K5E1"/>
<evidence type="ECO:0000313" key="1">
    <source>
        <dbReference type="EMBL" id="RHE69273.1"/>
    </source>
</evidence>
<accession>A0A414K5E1</accession>
<dbReference type="SUPFAM" id="SSF47729">
    <property type="entry name" value="IHF-like DNA-binding proteins"/>
    <property type="match status" value="1"/>
</dbReference>
<sequence length="123" mass="14782">MNKVYDKKEFLRYMTKRAKEMYPGELSYADCYHAMQTMNRCIAEILENGDSIFVRNWWDIKPKLFKSVKRYTPLLDMEYEVPERYYPRLSAHTNFKKACAKFGERMAAGEFDVEDEDEEECDE</sequence>
<dbReference type="Proteomes" id="UP000283928">
    <property type="component" value="Unassembled WGS sequence"/>
</dbReference>
<reference evidence="1 2" key="1">
    <citation type="submission" date="2018-08" db="EMBL/GenBank/DDBJ databases">
        <title>A genome reference for cultivated species of the human gut microbiota.</title>
        <authorList>
            <person name="Zou Y."/>
            <person name="Xue W."/>
            <person name="Luo G."/>
        </authorList>
    </citation>
    <scope>NUCLEOTIDE SEQUENCE [LARGE SCALE GENOMIC DNA]</scope>
    <source>
        <strain evidence="1 2">AM27-32LB</strain>
    </source>
</reference>
<dbReference type="EMBL" id="QSKO01000042">
    <property type="protein sequence ID" value="RHE69273.1"/>
    <property type="molecule type" value="Genomic_DNA"/>
</dbReference>
<dbReference type="GO" id="GO:0003677">
    <property type="term" value="F:DNA binding"/>
    <property type="evidence" value="ECO:0007669"/>
    <property type="project" value="InterPro"/>
</dbReference>
<evidence type="ECO:0000313" key="2">
    <source>
        <dbReference type="Proteomes" id="UP000283928"/>
    </source>
</evidence>
<name>A0A414K5E1_9FIRM</name>
<dbReference type="RefSeq" id="WP_151190466.1">
    <property type="nucleotide sequence ID" value="NZ_JAQEBC010000002.1"/>
</dbReference>
<protein>
    <submittedName>
        <fullName evidence="1">Uncharacterized protein</fullName>
    </submittedName>
</protein>
<dbReference type="InterPro" id="IPR010992">
    <property type="entry name" value="IHF-like_DNA-bd_dom_sf"/>
</dbReference>
<comment type="caution">
    <text evidence="1">The sequence shown here is derived from an EMBL/GenBank/DDBJ whole genome shotgun (WGS) entry which is preliminary data.</text>
</comment>
<proteinExistence type="predicted"/>
<organism evidence="1 2">
    <name type="scientific">Blautia obeum</name>
    <dbReference type="NCBI Taxonomy" id="40520"/>
    <lineage>
        <taxon>Bacteria</taxon>
        <taxon>Bacillati</taxon>
        <taxon>Bacillota</taxon>
        <taxon>Clostridia</taxon>
        <taxon>Lachnospirales</taxon>
        <taxon>Lachnospiraceae</taxon>
        <taxon>Blautia</taxon>
    </lineage>
</organism>